<evidence type="ECO:0000256" key="1">
    <source>
        <dbReference type="SAM" id="MobiDB-lite"/>
    </source>
</evidence>
<keyword evidence="2" id="KW-0472">Membrane</keyword>
<keyword evidence="2" id="KW-0812">Transmembrane</keyword>
<dbReference type="AlphaFoldDB" id="A0A8J4EF01"/>
<reference evidence="3" key="1">
    <citation type="submission" date="2021-01" db="EMBL/GenBank/DDBJ databases">
        <title>Whole genome shotgun sequence of Virgisporangium ochraceum NBRC 16418.</title>
        <authorList>
            <person name="Komaki H."/>
            <person name="Tamura T."/>
        </authorList>
    </citation>
    <scope>NUCLEOTIDE SEQUENCE</scope>
    <source>
        <strain evidence="3">NBRC 16418</strain>
    </source>
</reference>
<gene>
    <name evidence="3" type="ORF">Voc01_080670</name>
</gene>
<organism evidence="3 4">
    <name type="scientific">Virgisporangium ochraceum</name>
    <dbReference type="NCBI Taxonomy" id="65505"/>
    <lineage>
        <taxon>Bacteria</taxon>
        <taxon>Bacillati</taxon>
        <taxon>Actinomycetota</taxon>
        <taxon>Actinomycetes</taxon>
        <taxon>Micromonosporales</taxon>
        <taxon>Micromonosporaceae</taxon>
        <taxon>Virgisporangium</taxon>
    </lineage>
</organism>
<sequence length="185" mass="19843">MTDPVPTEPVPPSDPVSTDGRHWNRQYLIAVALLVAFAGFVVVMVVLADRSSDQVWQRRIYLFSAVEAIVFTAVGWLFGREVNRTAVESARQDATAARQTAAVAREEARRSAEDAAAAEQRAAAERARGETVAAVVEHSRPTGDDRDAGPRPAGAGLPGTGGTGTVVDLRALMRDLYGRRSDQDS</sequence>
<comment type="caution">
    <text evidence="3">The sequence shown here is derived from an EMBL/GenBank/DDBJ whole genome shotgun (WGS) entry which is preliminary data.</text>
</comment>
<feature type="compositionally biased region" description="Basic and acidic residues" evidence="1">
    <location>
        <begin position="137"/>
        <end position="149"/>
    </location>
</feature>
<keyword evidence="2" id="KW-1133">Transmembrane helix</keyword>
<feature type="region of interest" description="Disordered" evidence="1">
    <location>
        <begin position="107"/>
        <end position="166"/>
    </location>
</feature>
<keyword evidence="4" id="KW-1185">Reference proteome</keyword>
<feature type="transmembrane region" description="Helical" evidence="2">
    <location>
        <begin position="60"/>
        <end position="79"/>
    </location>
</feature>
<dbReference type="Proteomes" id="UP000635606">
    <property type="component" value="Unassembled WGS sequence"/>
</dbReference>
<accession>A0A8J4EF01</accession>
<evidence type="ECO:0000313" key="3">
    <source>
        <dbReference type="EMBL" id="GIJ73150.1"/>
    </source>
</evidence>
<evidence type="ECO:0000256" key="2">
    <source>
        <dbReference type="SAM" id="Phobius"/>
    </source>
</evidence>
<proteinExistence type="predicted"/>
<protein>
    <submittedName>
        <fullName evidence="3">Uncharacterized protein</fullName>
    </submittedName>
</protein>
<name>A0A8J4EF01_9ACTN</name>
<dbReference type="RefSeq" id="WP_203932983.1">
    <property type="nucleotide sequence ID" value="NZ_BOPH01000110.1"/>
</dbReference>
<feature type="transmembrane region" description="Helical" evidence="2">
    <location>
        <begin position="27"/>
        <end position="48"/>
    </location>
</feature>
<evidence type="ECO:0000313" key="4">
    <source>
        <dbReference type="Proteomes" id="UP000635606"/>
    </source>
</evidence>
<dbReference type="EMBL" id="BOPH01000110">
    <property type="protein sequence ID" value="GIJ73150.1"/>
    <property type="molecule type" value="Genomic_DNA"/>
</dbReference>